<sequence length="315" mass="34015">MEVTEDEKISSDEFMRAEAVLWTHMFNHIDSMSLKCAIELGIPDAIHLHGKPISLSELLSALSISPSKSPHLRRLMRLLTHLGIFAENEANTYSLTSVSIVLVGASKAGATSLSGFVLTMLHPVTLGPFQSMSTWFKSEGEGATPFSAHHGCDVWGVTQRNPSYNEIFNEGMASDVRVLMKVLLKDCKHVFEGLKSLVDVGGGTGSTAMAIAEAFPAINCSVLELPQVVSTVKEKGSVEFIAGDMFDHVPPANAVLLKWILHDWTDEDCVRILKRCKEAVLSKESDGGGGGGAAGFTNYKITPALGLRSVIELYP</sequence>
<accession>A0A1R3L6Q4</accession>
<dbReference type="OrthoDB" id="757282at2759"/>
<reference evidence="8" key="1">
    <citation type="journal article" date="2017" name="Nat. Commun.">
        <title>The asparagus genome sheds light on the origin and evolution of a young Y chromosome.</title>
        <authorList>
            <person name="Harkess A."/>
            <person name="Zhou J."/>
            <person name="Xu C."/>
            <person name="Bowers J.E."/>
            <person name="Van der Hulst R."/>
            <person name="Ayyampalayam S."/>
            <person name="Mercati F."/>
            <person name="Riccardi P."/>
            <person name="McKain M.R."/>
            <person name="Kakrana A."/>
            <person name="Tang H."/>
            <person name="Ray J."/>
            <person name="Groenendijk J."/>
            <person name="Arikit S."/>
            <person name="Mathioni S.M."/>
            <person name="Nakano M."/>
            <person name="Shan H."/>
            <person name="Telgmann-Rauber A."/>
            <person name="Kanno A."/>
            <person name="Yue Z."/>
            <person name="Chen H."/>
            <person name="Li W."/>
            <person name="Chen Y."/>
            <person name="Xu X."/>
            <person name="Zhang Y."/>
            <person name="Luo S."/>
            <person name="Chen H."/>
            <person name="Gao J."/>
            <person name="Mao Z."/>
            <person name="Pires J.C."/>
            <person name="Luo M."/>
            <person name="Kudrna D."/>
            <person name="Wing R.A."/>
            <person name="Meyers B.C."/>
            <person name="Yi K."/>
            <person name="Kong H."/>
            <person name="Lavrijsen P."/>
            <person name="Sunseri F."/>
            <person name="Falavigna A."/>
            <person name="Ye Y."/>
            <person name="Leebens-Mack J.H."/>
            <person name="Chen G."/>
        </authorList>
    </citation>
    <scope>NUCLEOTIDE SEQUENCE [LARGE SCALE GENOMIC DNA]</scope>
    <source>
        <strain evidence="8">cv. DH0086</strain>
    </source>
</reference>
<dbReference type="PROSITE" id="PS51683">
    <property type="entry name" value="SAM_OMT_II"/>
    <property type="match status" value="1"/>
</dbReference>
<dbReference type="SUPFAM" id="SSF53335">
    <property type="entry name" value="S-adenosyl-L-methionine-dependent methyltransferases"/>
    <property type="match status" value="1"/>
</dbReference>
<organism evidence="7 8">
    <name type="scientific">Asparagus officinalis</name>
    <name type="common">Garden asparagus</name>
    <dbReference type="NCBI Taxonomy" id="4686"/>
    <lineage>
        <taxon>Eukaryota</taxon>
        <taxon>Viridiplantae</taxon>
        <taxon>Streptophyta</taxon>
        <taxon>Embryophyta</taxon>
        <taxon>Tracheophyta</taxon>
        <taxon>Spermatophyta</taxon>
        <taxon>Magnoliopsida</taxon>
        <taxon>Liliopsida</taxon>
        <taxon>Asparagales</taxon>
        <taxon>Asparagaceae</taxon>
        <taxon>Asparagoideae</taxon>
        <taxon>Asparagus</taxon>
    </lineage>
</organism>
<dbReference type="Proteomes" id="UP000243459">
    <property type="component" value="Unassembled WGS sequence"/>
</dbReference>
<name>A0A1R3L6Q4_ASPOF</name>
<dbReference type="AlphaFoldDB" id="A0A1R3L6Q4"/>
<dbReference type="Pfam" id="PF08100">
    <property type="entry name" value="Dimerisation"/>
    <property type="match status" value="1"/>
</dbReference>
<proteinExistence type="predicted"/>
<dbReference type="InterPro" id="IPR001077">
    <property type="entry name" value="COMT_C"/>
</dbReference>
<dbReference type="InterPro" id="IPR016461">
    <property type="entry name" value="COMT-like"/>
</dbReference>
<dbReference type="GO" id="GO:0008171">
    <property type="term" value="F:O-methyltransferase activity"/>
    <property type="evidence" value="ECO:0007669"/>
    <property type="project" value="InterPro"/>
</dbReference>
<dbReference type="Pfam" id="PF00891">
    <property type="entry name" value="Methyltransf_2"/>
    <property type="match status" value="1"/>
</dbReference>
<evidence type="ECO:0000256" key="2">
    <source>
        <dbReference type="ARBA" id="ARBA00022679"/>
    </source>
</evidence>
<dbReference type="PANTHER" id="PTHR11746">
    <property type="entry name" value="O-METHYLTRANSFERASE"/>
    <property type="match status" value="1"/>
</dbReference>
<dbReference type="PIRSF" id="PIRSF005739">
    <property type="entry name" value="O-mtase"/>
    <property type="match status" value="1"/>
</dbReference>
<dbReference type="InterPro" id="IPR036390">
    <property type="entry name" value="WH_DNA-bd_sf"/>
</dbReference>
<dbReference type="InterPro" id="IPR029063">
    <property type="entry name" value="SAM-dependent_MTases_sf"/>
</dbReference>
<evidence type="ECO:0000313" key="7">
    <source>
        <dbReference type="EMBL" id="ONK55288.1"/>
    </source>
</evidence>
<keyword evidence="1" id="KW-0489">Methyltransferase</keyword>
<evidence type="ECO:0000259" key="6">
    <source>
        <dbReference type="Pfam" id="PF08100"/>
    </source>
</evidence>
<gene>
    <name evidence="7" type="ORF">A4U43_UnF5490</name>
</gene>
<evidence type="ECO:0000313" key="8">
    <source>
        <dbReference type="Proteomes" id="UP000243459"/>
    </source>
</evidence>
<dbReference type="InterPro" id="IPR036388">
    <property type="entry name" value="WH-like_DNA-bd_sf"/>
</dbReference>
<dbReference type="Gene3D" id="1.10.10.10">
    <property type="entry name" value="Winged helix-like DNA-binding domain superfamily/Winged helix DNA-binding domain"/>
    <property type="match status" value="1"/>
</dbReference>
<dbReference type="GO" id="GO:0046983">
    <property type="term" value="F:protein dimerization activity"/>
    <property type="evidence" value="ECO:0007669"/>
    <property type="project" value="InterPro"/>
</dbReference>
<protein>
    <recommendedName>
        <fullName evidence="9">O-methyltransferase domain-containing protein</fullName>
    </recommendedName>
</protein>
<feature type="active site" description="Proton acceptor" evidence="4">
    <location>
        <position position="262"/>
    </location>
</feature>
<evidence type="ECO:0000259" key="5">
    <source>
        <dbReference type="Pfam" id="PF00891"/>
    </source>
</evidence>
<evidence type="ECO:0000256" key="4">
    <source>
        <dbReference type="PIRSR" id="PIRSR005739-1"/>
    </source>
</evidence>
<evidence type="ECO:0000256" key="1">
    <source>
        <dbReference type="ARBA" id="ARBA00022603"/>
    </source>
</evidence>
<dbReference type="OMA" id="GFIMDVM"/>
<dbReference type="Gene3D" id="3.40.50.150">
    <property type="entry name" value="Vaccinia Virus protein VP39"/>
    <property type="match status" value="1"/>
</dbReference>
<dbReference type="SUPFAM" id="SSF46785">
    <property type="entry name" value="Winged helix' DNA-binding domain"/>
    <property type="match status" value="1"/>
</dbReference>
<keyword evidence="2" id="KW-0808">Transferase</keyword>
<keyword evidence="8" id="KW-1185">Reference proteome</keyword>
<feature type="domain" description="O-methyltransferase C-terminal" evidence="5">
    <location>
        <begin position="132"/>
        <end position="281"/>
    </location>
</feature>
<evidence type="ECO:0008006" key="9">
    <source>
        <dbReference type="Google" id="ProtNLM"/>
    </source>
</evidence>
<dbReference type="Gramene" id="ONK55288">
    <property type="protein sequence ID" value="ONK55288"/>
    <property type="gene ID" value="A4U43_UnF5490"/>
</dbReference>
<evidence type="ECO:0000256" key="3">
    <source>
        <dbReference type="ARBA" id="ARBA00022691"/>
    </source>
</evidence>
<dbReference type="GO" id="GO:0032259">
    <property type="term" value="P:methylation"/>
    <property type="evidence" value="ECO:0007669"/>
    <property type="project" value="UniProtKB-KW"/>
</dbReference>
<feature type="domain" description="O-methyltransferase dimerisation" evidence="6">
    <location>
        <begin position="22"/>
        <end position="103"/>
    </location>
</feature>
<keyword evidence="3" id="KW-0949">S-adenosyl-L-methionine</keyword>
<dbReference type="InterPro" id="IPR012967">
    <property type="entry name" value="COMT_dimerisation"/>
</dbReference>
<dbReference type="EMBL" id="KV863602">
    <property type="protein sequence ID" value="ONK55288.1"/>
    <property type="molecule type" value="Genomic_DNA"/>
</dbReference>
<dbReference type="FunFam" id="1.10.10.10:FF:000213">
    <property type="entry name" value="Coniferyl alcohol 9-O-methyltransferase"/>
    <property type="match status" value="1"/>
</dbReference>